<dbReference type="RefSeq" id="WP_015830763.1">
    <property type="nucleotide sequence ID" value="NC_012969.1"/>
</dbReference>
<protein>
    <recommendedName>
        <fullName evidence="4">PEP-CTERM protein-sorting domain-containing protein</fullName>
    </recommendedName>
</protein>
<evidence type="ECO:0008006" key="4">
    <source>
        <dbReference type="Google" id="ProtNLM"/>
    </source>
</evidence>
<evidence type="ECO:0000256" key="1">
    <source>
        <dbReference type="SAM" id="SignalP"/>
    </source>
</evidence>
<evidence type="ECO:0000313" key="3">
    <source>
        <dbReference type="Proteomes" id="UP000002743"/>
    </source>
</evidence>
<accession>C6X7H5</accession>
<evidence type="ECO:0000313" key="2">
    <source>
        <dbReference type="EMBL" id="ACT51440.1"/>
    </source>
</evidence>
<keyword evidence="1" id="KW-0732">Signal</keyword>
<dbReference type="EMBL" id="CP001674">
    <property type="protein sequence ID" value="ACT51440.1"/>
    <property type="molecule type" value="Genomic_DNA"/>
</dbReference>
<dbReference type="KEGG" id="mei:Msip34_2198"/>
<dbReference type="Proteomes" id="UP000002743">
    <property type="component" value="Chromosome"/>
</dbReference>
<name>C6X7H5_METGS</name>
<sequence precursor="true">MKRLIHIGFLCLLSFAAQVQAAPMLTGSVSFDDATKLYTYTYTLDTTGYAGNIVEILIHQNLGFNYEGPYPVSHTEPDNWQFVLPVGGNDEVTFTGSMWGWWKNPGTDNDVATFSFTTERGVNTSPDNNYALFNNSYPSPPSGFVEKGYIVGPELITLNLTSAVPENETYAIMLAGLGLLGFMGRRSKRPH</sequence>
<reference evidence="3" key="1">
    <citation type="submission" date="2009-07" db="EMBL/GenBank/DDBJ databases">
        <title>Complete sequence of chromosome of Methylovorus sp. SIP3-4.</title>
        <authorList>
            <person name="Lucas S."/>
            <person name="Copeland A."/>
            <person name="Lapidus A."/>
            <person name="Glavina del Rio T."/>
            <person name="Tice H."/>
            <person name="Bruce D."/>
            <person name="Goodwin L."/>
            <person name="Pitluck S."/>
            <person name="Clum A."/>
            <person name="Larimer F."/>
            <person name="Land M."/>
            <person name="Hauser L."/>
            <person name="Kyrpides N."/>
            <person name="Mikhailova N."/>
            <person name="Kayluzhnaya M."/>
            <person name="Chistoserdova L."/>
        </authorList>
    </citation>
    <scope>NUCLEOTIDE SEQUENCE [LARGE SCALE GENOMIC DNA]</scope>
    <source>
        <strain evidence="3">SIP3-4</strain>
    </source>
</reference>
<reference evidence="2 3" key="2">
    <citation type="journal article" date="2011" name="J. Bacteriol.">
        <title>Genomes of three methylotrophs from a single niche uncover genetic and metabolic divergence of Methylophilaceae.</title>
        <authorList>
            <person name="Lapidus A."/>
            <person name="Clum A."/>
            <person name="Labutti K."/>
            <person name="Kaluzhnaya M.G."/>
            <person name="Lim S."/>
            <person name="Beck D.A."/>
            <person name="Glavina Del Rio T."/>
            <person name="Nolan M."/>
            <person name="Mavromatis K."/>
            <person name="Huntemann M."/>
            <person name="Lucas S."/>
            <person name="Lidstrom M.E."/>
            <person name="Ivanova N."/>
            <person name="Chistoserdova L."/>
        </authorList>
    </citation>
    <scope>NUCLEOTIDE SEQUENCE [LARGE SCALE GENOMIC DNA]</scope>
    <source>
        <strain evidence="2 3">SIP3-4</strain>
    </source>
</reference>
<organism evidence="2 3">
    <name type="scientific">Methylovorus glucosotrophus (strain SIP3-4)</name>
    <dbReference type="NCBI Taxonomy" id="582744"/>
    <lineage>
        <taxon>Bacteria</taxon>
        <taxon>Pseudomonadati</taxon>
        <taxon>Pseudomonadota</taxon>
        <taxon>Betaproteobacteria</taxon>
        <taxon>Nitrosomonadales</taxon>
        <taxon>Methylophilaceae</taxon>
        <taxon>Methylovorus</taxon>
    </lineage>
</organism>
<feature type="chain" id="PRO_5002972421" description="PEP-CTERM protein-sorting domain-containing protein" evidence="1">
    <location>
        <begin position="22"/>
        <end position="191"/>
    </location>
</feature>
<dbReference type="HOGENOM" id="CLU_1419995_0_0_4"/>
<feature type="signal peptide" evidence="1">
    <location>
        <begin position="1"/>
        <end position="21"/>
    </location>
</feature>
<keyword evidence="3" id="KW-1185">Reference proteome</keyword>
<gene>
    <name evidence="2" type="ordered locus">Msip34_2198</name>
</gene>
<proteinExistence type="predicted"/>
<dbReference type="STRING" id="582744.Msip34_2198"/>
<dbReference type="AlphaFoldDB" id="C6X7H5"/>